<evidence type="ECO:0000256" key="1">
    <source>
        <dbReference type="SAM" id="MobiDB-lite"/>
    </source>
</evidence>
<evidence type="ECO:0000313" key="3">
    <source>
        <dbReference type="EMBL" id="CAE4575152.1"/>
    </source>
</evidence>
<name>A0A6T0WSC0_9DINO</name>
<dbReference type="EMBL" id="HBNR01022144">
    <property type="protein sequence ID" value="CAE4575151.1"/>
    <property type="molecule type" value="Transcribed_RNA"/>
</dbReference>
<gene>
    <name evidence="2" type="ORF">AMON00008_LOCUS14770</name>
    <name evidence="3" type="ORF">AMON00008_LOCUS14771</name>
</gene>
<evidence type="ECO:0000313" key="2">
    <source>
        <dbReference type="EMBL" id="CAE4575151.1"/>
    </source>
</evidence>
<proteinExistence type="predicted"/>
<reference evidence="2" key="1">
    <citation type="submission" date="2021-01" db="EMBL/GenBank/DDBJ databases">
        <authorList>
            <person name="Corre E."/>
            <person name="Pelletier E."/>
            <person name="Niang G."/>
            <person name="Scheremetjew M."/>
            <person name="Finn R."/>
            <person name="Kale V."/>
            <person name="Holt S."/>
            <person name="Cochrane G."/>
            <person name="Meng A."/>
            <person name="Brown T."/>
            <person name="Cohen L."/>
        </authorList>
    </citation>
    <scope>NUCLEOTIDE SEQUENCE</scope>
    <source>
        <strain evidence="2">CCMP3105</strain>
    </source>
</reference>
<organism evidence="2">
    <name type="scientific">Alexandrium monilatum</name>
    <dbReference type="NCBI Taxonomy" id="311494"/>
    <lineage>
        <taxon>Eukaryota</taxon>
        <taxon>Sar</taxon>
        <taxon>Alveolata</taxon>
        <taxon>Dinophyceae</taxon>
        <taxon>Gonyaulacales</taxon>
        <taxon>Pyrocystaceae</taxon>
        <taxon>Alexandrium</taxon>
    </lineage>
</organism>
<feature type="region of interest" description="Disordered" evidence="1">
    <location>
        <begin position="1"/>
        <end position="24"/>
    </location>
</feature>
<sequence>MAAATAAASPRASPSASPPAAETACGWANGSNDWKSAETACGWANGSDDWKSAVALEEAPAGKSRLMEYLRSHTAKGKTVLRAAVAAGQVNEREAEAAIAEFEREQARHSELLAEFLRDRAASGGAERAKAILRAAARLGSVPLPGAGAVPVAASAVEEIIAKFEWYVRCQ</sequence>
<accession>A0A6T0WSC0</accession>
<dbReference type="AlphaFoldDB" id="A0A6T0WSC0"/>
<dbReference type="EMBL" id="HBNR01022145">
    <property type="protein sequence ID" value="CAE4575152.1"/>
    <property type="molecule type" value="Transcribed_RNA"/>
</dbReference>
<protein>
    <submittedName>
        <fullName evidence="2">Uncharacterized protein</fullName>
    </submittedName>
</protein>